<reference evidence="2" key="1">
    <citation type="submission" date="2023-11" db="EMBL/GenBank/DDBJ databases">
        <authorList>
            <person name="De Vega J J."/>
            <person name="De Vega J J."/>
        </authorList>
    </citation>
    <scope>NUCLEOTIDE SEQUENCE</scope>
</reference>
<dbReference type="InterPro" id="IPR051540">
    <property type="entry name" value="S-2-haloacid_dehalogenase"/>
</dbReference>
<dbReference type="EMBL" id="CAVNYO010000169">
    <property type="protein sequence ID" value="CAK5271176.1"/>
    <property type="molecule type" value="Genomic_DNA"/>
</dbReference>
<dbReference type="Proteomes" id="UP001295794">
    <property type="component" value="Unassembled WGS sequence"/>
</dbReference>
<dbReference type="InterPro" id="IPR023214">
    <property type="entry name" value="HAD_sf"/>
</dbReference>
<keyword evidence="3" id="KW-1185">Reference proteome</keyword>
<dbReference type="AlphaFoldDB" id="A0AAD2H873"/>
<dbReference type="PANTHER" id="PTHR43316">
    <property type="entry name" value="HYDROLASE, HALOACID DELAHOGENASE-RELATED"/>
    <property type="match status" value="1"/>
</dbReference>
<proteinExistence type="predicted"/>
<comment type="caution">
    <text evidence="2">The sequence shown here is derived from an EMBL/GenBank/DDBJ whole genome shotgun (WGS) entry which is preliminary data.</text>
</comment>
<evidence type="ECO:0000313" key="2">
    <source>
        <dbReference type="EMBL" id="CAK5271176.1"/>
    </source>
</evidence>
<dbReference type="GO" id="GO:0016787">
    <property type="term" value="F:hydrolase activity"/>
    <property type="evidence" value="ECO:0007669"/>
    <property type="project" value="UniProtKB-KW"/>
</dbReference>
<name>A0AAD2H873_9AGAR</name>
<organism evidence="2 3">
    <name type="scientific">Mycena citricolor</name>
    <dbReference type="NCBI Taxonomy" id="2018698"/>
    <lineage>
        <taxon>Eukaryota</taxon>
        <taxon>Fungi</taxon>
        <taxon>Dikarya</taxon>
        <taxon>Basidiomycota</taxon>
        <taxon>Agaricomycotina</taxon>
        <taxon>Agaricomycetes</taxon>
        <taxon>Agaricomycetidae</taxon>
        <taxon>Agaricales</taxon>
        <taxon>Marasmiineae</taxon>
        <taxon>Mycenaceae</taxon>
        <taxon>Mycena</taxon>
    </lineage>
</organism>
<evidence type="ECO:0000313" key="3">
    <source>
        <dbReference type="Proteomes" id="UP001295794"/>
    </source>
</evidence>
<feature type="non-terminal residue" evidence="2">
    <location>
        <position position="585"/>
    </location>
</feature>
<dbReference type="Gene3D" id="3.40.50.1000">
    <property type="entry name" value="HAD superfamily/HAD-like"/>
    <property type="match status" value="1"/>
</dbReference>
<gene>
    <name evidence="2" type="ORF">MYCIT1_LOCUS16075</name>
</gene>
<protein>
    <submittedName>
        <fullName evidence="2">Uncharacterized protein</fullName>
    </submittedName>
</protein>
<dbReference type="InterPro" id="IPR036412">
    <property type="entry name" value="HAD-like_sf"/>
</dbReference>
<evidence type="ECO:0000256" key="1">
    <source>
        <dbReference type="ARBA" id="ARBA00022801"/>
    </source>
</evidence>
<dbReference type="Gene3D" id="1.10.150.750">
    <property type="match status" value="1"/>
</dbReference>
<sequence>SSGPPMRSDFRLLFALVSPSTADSVAYLGSPLLASAARHTEKHGRYLALVSVEAHEPEMPAAVYPVLALNGKEALPRLFIPVASPCGSRAVIEPRFPWRHGPCVVDTSKAFIIQPVFESPFAQAESRNFLDSTNADPALAYLDEDMYVFRDIDQEDRRAGIVREMEEAGIDTALAEAQYAYWTDFNTYNSTKACPAPGEWSAPAWIHAKVSFDVESVLELPSSTRLHEEVKDVERARAHLSRPSTTAVMFWRMAQSLCGTPDNPRGEEVKDLENAVLVDLCAALVDEDPDPGEETPIELDPDGFPLYPEGDDLDFAEMSGLPFTSKGFDRLPPVSPPDIQIVYVDLYGTLIDNETGIYNALAPSLELSIHSLDRSQALSLYFDVEDDLKQRCPGSIYSEILARSYGEFCLRLGLDSDPVGTANFVESFFDWPLFPDAIEAMSRLRPGLLVLAGVVDADIRTLCKCKAFRALQPHFTELFTWDAVRCYRPHKHLYDMIFRYHDKSRIPRACWTMISSSLFRDIESTRPFDVSGMWVKRPGTLARNFQEPDDGIPYAWAVCDDVLDAASFLLRNRQYAHSSKWLIAS</sequence>
<keyword evidence="1" id="KW-0378">Hydrolase</keyword>
<dbReference type="SUPFAM" id="SSF56784">
    <property type="entry name" value="HAD-like"/>
    <property type="match status" value="1"/>
</dbReference>
<dbReference type="PANTHER" id="PTHR43316:SF9">
    <property type="entry name" value="ACID DEHALOGENASE, PUTATIVE (AFU_ORTHOLOGUE AFUA_6G14460)-RELATED"/>
    <property type="match status" value="1"/>
</dbReference>
<accession>A0AAD2H873</accession>